<organism evidence="2">
    <name type="scientific">uncultured bacterium</name>
    <name type="common">gcode 4</name>
    <dbReference type="NCBI Taxonomy" id="1234023"/>
    <lineage>
        <taxon>Bacteria</taxon>
        <taxon>environmental samples</taxon>
    </lineage>
</organism>
<protein>
    <submittedName>
        <fullName evidence="2">Uncharacterized protein</fullName>
    </submittedName>
</protein>
<evidence type="ECO:0000256" key="1">
    <source>
        <dbReference type="SAM" id="Phobius"/>
    </source>
</evidence>
<keyword evidence="1" id="KW-0812">Transmembrane</keyword>
<keyword evidence="1" id="KW-1133">Transmembrane helix</keyword>
<comment type="caution">
    <text evidence="2">The sequence shown here is derived from an EMBL/GenBank/DDBJ whole genome shotgun (WGS) entry which is preliminary data.</text>
</comment>
<proteinExistence type="predicted"/>
<feature type="transmembrane region" description="Helical" evidence="1">
    <location>
        <begin position="21"/>
        <end position="43"/>
    </location>
</feature>
<accession>K1XJ64</accession>
<dbReference type="AlphaFoldDB" id="K1XJ64"/>
<name>K1XJ64_9BACT</name>
<gene>
    <name evidence="2" type="ORF">ACD_78C00065G0005</name>
</gene>
<dbReference type="EMBL" id="AMFJ01034065">
    <property type="protein sequence ID" value="EKD30410.1"/>
    <property type="molecule type" value="Genomic_DNA"/>
</dbReference>
<evidence type="ECO:0000313" key="2">
    <source>
        <dbReference type="EMBL" id="EKD30410.1"/>
    </source>
</evidence>
<reference evidence="2" key="1">
    <citation type="journal article" date="2012" name="Science">
        <title>Fermentation, hydrogen, and sulfur metabolism in multiple uncultivated bacterial phyla.</title>
        <authorList>
            <person name="Wrighton K.C."/>
            <person name="Thomas B.C."/>
            <person name="Sharon I."/>
            <person name="Miller C.S."/>
            <person name="Castelle C.J."/>
            <person name="VerBerkmoes N.C."/>
            <person name="Wilkins M.J."/>
            <person name="Hettich R.L."/>
            <person name="Lipton M.S."/>
            <person name="Williams K.H."/>
            <person name="Long P.E."/>
            <person name="Banfield J.F."/>
        </authorList>
    </citation>
    <scope>NUCLEOTIDE SEQUENCE [LARGE SCALE GENOMIC DNA]</scope>
</reference>
<keyword evidence="1" id="KW-0472">Membrane</keyword>
<sequence length="242" mass="27424">MRYNDSIIHKKITFMKWSSWYTHKIFLSIWVFFFGGIFITFALDVVSTNFSPQWATSSGSNNNQIWFSTGGASSGTTSYWNKDNDSDTIGNSLRGYYYDTQFGFFTLDWNTTDTTQNVHIVSSTDKCGTGYGYKFGGYARSDTAGYIKFDSDVNNFVYYCESDKKLHGWAYSEHLGFQSFEGMSFEVVTLSQNNPSLTSGNDPFFVNNTSLILINLPNNPTDIQGKGLAKKQGQEVIFYIIK</sequence>